<organism evidence="1 2">
    <name type="scientific">Chryseobacterium vrystaatense</name>
    <dbReference type="NCBI Taxonomy" id="307480"/>
    <lineage>
        <taxon>Bacteria</taxon>
        <taxon>Pseudomonadati</taxon>
        <taxon>Bacteroidota</taxon>
        <taxon>Flavobacteriia</taxon>
        <taxon>Flavobacteriales</taxon>
        <taxon>Weeksellaceae</taxon>
        <taxon>Chryseobacterium group</taxon>
        <taxon>Chryseobacterium</taxon>
    </lineage>
</organism>
<evidence type="ECO:0000313" key="2">
    <source>
        <dbReference type="Proteomes" id="UP000028719"/>
    </source>
</evidence>
<dbReference type="Proteomes" id="UP000028719">
    <property type="component" value="Unassembled WGS sequence"/>
</dbReference>
<comment type="caution">
    <text evidence="1">The sequence shown here is derived from an EMBL/GenBank/DDBJ whole genome shotgun (WGS) entry which is preliminary data.</text>
</comment>
<name>A0ABR4UGM4_9FLAO</name>
<keyword evidence="2" id="KW-1185">Reference proteome</keyword>
<reference evidence="1 2" key="1">
    <citation type="submission" date="2014-07" db="EMBL/GenBank/DDBJ databases">
        <title>Genome of Chryseobacterium vrystaatense LMG 22846.</title>
        <authorList>
            <person name="Pipes S.E."/>
            <person name="Stropko S.J."/>
            <person name="Newman J.D."/>
        </authorList>
    </citation>
    <scope>NUCLEOTIDE SEQUENCE [LARGE SCALE GENOMIC DNA]</scope>
    <source>
        <strain evidence="1 2">LMG 22846</strain>
    </source>
</reference>
<accession>A0ABR4UGM4</accession>
<protein>
    <recommendedName>
        <fullName evidence="3">Lipoprotein</fullName>
    </recommendedName>
</protein>
<proteinExistence type="predicted"/>
<evidence type="ECO:0000313" key="1">
    <source>
        <dbReference type="EMBL" id="KFF23159.1"/>
    </source>
</evidence>
<dbReference type="RefSeq" id="WP_034751484.1">
    <property type="nucleotide sequence ID" value="NZ_JPRI01000013.1"/>
</dbReference>
<sequence>MINNRLNFIIFGIVIIFSIIQCKKYDDEIGKSENYFLTENRISDDCMFFQMRFSKGDYILKYSLSGSCKNLKNEVYLRNYSNYVDINYNNLKNKTGYIIIDHYEVANIESFQQEIIRITEKKLGSSVSLFESSENSFTLILSPFTPNNDGHNINR</sequence>
<dbReference type="EMBL" id="JPRI01000013">
    <property type="protein sequence ID" value="KFF23159.1"/>
    <property type="molecule type" value="Genomic_DNA"/>
</dbReference>
<gene>
    <name evidence="1" type="ORF">IW16_26315</name>
</gene>
<evidence type="ECO:0008006" key="3">
    <source>
        <dbReference type="Google" id="ProtNLM"/>
    </source>
</evidence>